<dbReference type="Proteomes" id="UP000295391">
    <property type="component" value="Unassembled WGS sequence"/>
</dbReference>
<feature type="transmembrane region" description="Helical" evidence="14">
    <location>
        <begin position="51"/>
        <end position="74"/>
    </location>
</feature>
<evidence type="ECO:0000313" key="16">
    <source>
        <dbReference type="Proteomes" id="UP000295391"/>
    </source>
</evidence>
<dbReference type="GO" id="GO:0005886">
    <property type="term" value="C:plasma membrane"/>
    <property type="evidence" value="ECO:0007669"/>
    <property type="project" value="UniProtKB-SubCell"/>
</dbReference>
<dbReference type="GO" id="GO:0008495">
    <property type="term" value="F:protoheme IX farnesyltransferase activity"/>
    <property type="evidence" value="ECO:0007669"/>
    <property type="project" value="UniProtKB-UniRule"/>
</dbReference>
<reference evidence="15 16" key="1">
    <citation type="submission" date="2019-03" db="EMBL/GenBank/DDBJ databases">
        <title>Genomic Encyclopedia of Type Strains, Phase III (KMG-III): the genomes of soil and plant-associated and newly described type strains.</title>
        <authorList>
            <person name="Whitman W."/>
        </authorList>
    </citation>
    <scope>NUCLEOTIDE SEQUENCE [LARGE SCALE GENOMIC DNA]</scope>
    <source>
        <strain evidence="15 16">CGMCC 1.7002</strain>
    </source>
</reference>
<evidence type="ECO:0000256" key="11">
    <source>
        <dbReference type="ARBA" id="ARBA00040810"/>
    </source>
</evidence>
<dbReference type="GO" id="GO:0048034">
    <property type="term" value="P:heme O biosynthetic process"/>
    <property type="evidence" value="ECO:0007669"/>
    <property type="project" value="UniProtKB-UniRule"/>
</dbReference>
<evidence type="ECO:0000256" key="2">
    <source>
        <dbReference type="ARBA" id="ARBA00004919"/>
    </source>
</evidence>
<evidence type="ECO:0000256" key="12">
    <source>
        <dbReference type="ARBA" id="ARBA00042475"/>
    </source>
</evidence>
<evidence type="ECO:0000256" key="3">
    <source>
        <dbReference type="ARBA" id="ARBA00012292"/>
    </source>
</evidence>
<dbReference type="InterPro" id="IPR006369">
    <property type="entry name" value="Protohaem_IX_farnesylTrfase"/>
</dbReference>
<comment type="subcellular location">
    <subcellularLocation>
        <location evidence="1 14">Cell membrane</location>
        <topology evidence="1 14">Multi-pass membrane protein</topology>
    </subcellularLocation>
</comment>
<feature type="transmembrane region" description="Helical" evidence="14">
    <location>
        <begin position="29"/>
        <end position="45"/>
    </location>
</feature>
<name>A0A4V3DAV5_9HYPH</name>
<comment type="similarity">
    <text evidence="14">Belongs to the UbiA prenyltransferase family. Protoheme IX farnesyltransferase subfamily.</text>
</comment>
<comment type="catalytic activity">
    <reaction evidence="13 14">
        <text>heme b + (2E,6E)-farnesyl diphosphate + H2O = Fe(II)-heme o + diphosphate</text>
        <dbReference type="Rhea" id="RHEA:28070"/>
        <dbReference type="ChEBI" id="CHEBI:15377"/>
        <dbReference type="ChEBI" id="CHEBI:33019"/>
        <dbReference type="ChEBI" id="CHEBI:60344"/>
        <dbReference type="ChEBI" id="CHEBI:60530"/>
        <dbReference type="ChEBI" id="CHEBI:175763"/>
        <dbReference type="EC" id="2.5.1.141"/>
    </reaction>
</comment>
<dbReference type="Gene3D" id="1.10.357.140">
    <property type="entry name" value="UbiA prenyltransferase"/>
    <property type="match status" value="1"/>
</dbReference>
<dbReference type="PROSITE" id="PS00943">
    <property type="entry name" value="UBIA"/>
    <property type="match status" value="1"/>
</dbReference>
<accession>A0A4V3DAV5</accession>
<keyword evidence="6 14" id="KW-0812">Transmembrane</keyword>
<keyword evidence="16" id="KW-1185">Reference proteome</keyword>
<dbReference type="InterPro" id="IPR000537">
    <property type="entry name" value="UbiA_prenyltransferase"/>
</dbReference>
<evidence type="ECO:0000256" key="7">
    <source>
        <dbReference type="ARBA" id="ARBA00022989"/>
    </source>
</evidence>
<feature type="transmembrane region" description="Helical" evidence="14">
    <location>
        <begin position="223"/>
        <end position="240"/>
    </location>
</feature>
<dbReference type="UniPathway" id="UPA00834">
    <property type="reaction ID" value="UER00712"/>
</dbReference>
<evidence type="ECO:0000256" key="6">
    <source>
        <dbReference type="ARBA" id="ARBA00022692"/>
    </source>
</evidence>
<dbReference type="EC" id="2.5.1.141" evidence="3 14"/>
<comment type="pathway">
    <text evidence="2 14">Porphyrin-containing compound metabolism; heme O biosynthesis; heme O from protoheme: step 1/1.</text>
</comment>
<evidence type="ECO:0000256" key="8">
    <source>
        <dbReference type="ARBA" id="ARBA00023133"/>
    </source>
</evidence>
<dbReference type="EMBL" id="SNYR01000002">
    <property type="protein sequence ID" value="TDQ63964.1"/>
    <property type="molecule type" value="Genomic_DNA"/>
</dbReference>
<comment type="miscellaneous">
    <text evidence="14">Carbon 2 of the heme B porphyrin ring is defined according to the Fischer nomenclature.</text>
</comment>
<proteinExistence type="inferred from homology"/>
<protein>
    <recommendedName>
        <fullName evidence="11 14">Protoheme IX farnesyltransferase</fullName>
        <ecNumber evidence="3 14">2.5.1.141</ecNumber>
    </recommendedName>
    <alternativeName>
        <fullName evidence="12 14">Heme B farnesyltransferase</fullName>
    </alternativeName>
    <alternativeName>
        <fullName evidence="10 14">Heme O synthase</fullName>
    </alternativeName>
</protein>
<gene>
    <name evidence="14" type="primary">ctaB</name>
    <name evidence="15" type="ORF">ATL17_1973</name>
</gene>
<evidence type="ECO:0000313" key="15">
    <source>
        <dbReference type="EMBL" id="TDQ63964.1"/>
    </source>
</evidence>
<feature type="transmembrane region" description="Helical" evidence="14">
    <location>
        <begin position="121"/>
        <end position="142"/>
    </location>
</feature>
<evidence type="ECO:0000256" key="5">
    <source>
        <dbReference type="ARBA" id="ARBA00022679"/>
    </source>
</evidence>
<dbReference type="HAMAP" id="MF_00154">
    <property type="entry name" value="CyoE_CtaB"/>
    <property type="match status" value="1"/>
</dbReference>
<evidence type="ECO:0000256" key="1">
    <source>
        <dbReference type="ARBA" id="ARBA00004651"/>
    </source>
</evidence>
<dbReference type="Pfam" id="PF01040">
    <property type="entry name" value="UbiA"/>
    <property type="match status" value="1"/>
</dbReference>
<evidence type="ECO:0000256" key="9">
    <source>
        <dbReference type="ARBA" id="ARBA00023136"/>
    </source>
</evidence>
<keyword evidence="4 14" id="KW-1003">Cell membrane</keyword>
<keyword evidence="5 14" id="KW-0808">Transferase</keyword>
<dbReference type="AlphaFoldDB" id="A0A4V3DAV5"/>
<feature type="transmembrane region" description="Helical" evidence="14">
    <location>
        <begin position="178"/>
        <end position="197"/>
    </location>
</feature>
<sequence>MAYIGDQSENTSWGGAEVEDYFALLKPRVMSLVIFTAIVGLMIAPGSLHPLLAVTAILCIAIGAGASGALNMWYDADIDAVMSRTINRPIPAGRVTKSEALGFGLVLSFFSVAILGLVTNWVAAGLLAFTIFFYAVIYTMWLKRWTPQNIVIGGAAGAFPPMIGWAAVTGTITIESTVLFLITFLWTPPHFWALALYKKGDYAEAGIPMLPNVAGERATQHQILIYTFILAAISVAPTLLGFASLAYGIVAGGLGLAFIYYAVRLWLQKDSVALKKAARQLFGFSLIYLFVVYLVLLADVSVANFLGGANA</sequence>
<feature type="transmembrane region" description="Helical" evidence="14">
    <location>
        <begin position="95"/>
        <end position="115"/>
    </location>
</feature>
<evidence type="ECO:0000256" key="10">
    <source>
        <dbReference type="ARBA" id="ARBA00030253"/>
    </source>
</evidence>
<dbReference type="PANTHER" id="PTHR43448:SF7">
    <property type="entry name" value="4-HYDROXYBENZOATE SOLANESYLTRANSFERASE"/>
    <property type="match status" value="1"/>
</dbReference>
<evidence type="ECO:0000256" key="4">
    <source>
        <dbReference type="ARBA" id="ARBA00022475"/>
    </source>
</evidence>
<dbReference type="CDD" id="cd13957">
    <property type="entry name" value="PT_UbiA_Cox10"/>
    <property type="match status" value="1"/>
</dbReference>
<dbReference type="PANTHER" id="PTHR43448">
    <property type="entry name" value="PROTOHEME IX FARNESYLTRANSFERASE, MITOCHONDRIAL"/>
    <property type="match status" value="1"/>
</dbReference>
<feature type="transmembrane region" description="Helical" evidence="14">
    <location>
        <begin position="284"/>
        <end position="306"/>
    </location>
</feature>
<feature type="transmembrane region" description="Helical" evidence="14">
    <location>
        <begin position="246"/>
        <end position="263"/>
    </location>
</feature>
<keyword evidence="8 14" id="KW-0350">Heme biosynthesis</keyword>
<dbReference type="OrthoDB" id="9814417at2"/>
<dbReference type="NCBIfam" id="TIGR01473">
    <property type="entry name" value="cyoE_ctaB"/>
    <property type="match status" value="1"/>
</dbReference>
<keyword evidence="7 14" id="KW-1133">Transmembrane helix</keyword>
<dbReference type="NCBIfam" id="NF003349">
    <property type="entry name" value="PRK04375.1-2"/>
    <property type="match status" value="1"/>
</dbReference>
<comment type="function">
    <text evidence="14">Converts heme B (protoheme IX) to heme O by substitution of the vinyl group on carbon 2 of heme B porphyrin ring with a hydroxyethyl farnesyl side group.</text>
</comment>
<evidence type="ECO:0000256" key="13">
    <source>
        <dbReference type="ARBA" id="ARBA00047690"/>
    </source>
</evidence>
<evidence type="ECO:0000256" key="14">
    <source>
        <dbReference type="HAMAP-Rule" id="MF_00154"/>
    </source>
</evidence>
<dbReference type="InterPro" id="IPR030470">
    <property type="entry name" value="UbiA_prenylTrfase_CS"/>
</dbReference>
<keyword evidence="9 14" id="KW-0472">Membrane</keyword>
<dbReference type="RefSeq" id="WP_133572605.1">
    <property type="nucleotide sequence ID" value="NZ_SNYR01000002.1"/>
</dbReference>
<feature type="transmembrane region" description="Helical" evidence="14">
    <location>
        <begin position="149"/>
        <end position="172"/>
    </location>
</feature>
<comment type="caution">
    <text evidence="15">The sequence shown here is derived from an EMBL/GenBank/DDBJ whole genome shotgun (WGS) entry which is preliminary data.</text>
</comment>
<organism evidence="15 16">
    <name type="scientific">Maritalea mobilis</name>
    <dbReference type="NCBI Taxonomy" id="483324"/>
    <lineage>
        <taxon>Bacteria</taxon>
        <taxon>Pseudomonadati</taxon>
        <taxon>Pseudomonadota</taxon>
        <taxon>Alphaproteobacteria</taxon>
        <taxon>Hyphomicrobiales</taxon>
        <taxon>Devosiaceae</taxon>
        <taxon>Maritalea</taxon>
    </lineage>
</organism>
<dbReference type="InterPro" id="IPR044878">
    <property type="entry name" value="UbiA_sf"/>
</dbReference>